<keyword evidence="9 15" id="KW-0808">Transferase</keyword>
<gene>
    <name evidence="15" type="primary">trmD</name>
    <name evidence="19" type="ordered locus">Halha_0629</name>
</gene>
<proteinExistence type="inferred from homology"/>
<dbReference type="InterPro" id="IPR016009">
    <property type="entry name" value="tRNA_MeTrfase_TRMD/TRM10"/>
</dbReference>
<dbReference type="AlphaFoldDB" id="L0K5N8"/>
<dbReference type="InterPro" id="IPR002649">
    <property type="entry name" value="tRNA_m1G_MeTrfase_TrmD"/>
</dbReference>
<name>L0K5N8_HALHC</name>
<evidence type="ECO:0000256" key="9">
    <source>
        <dbReference type="ARBA" id="ARBA00022679"/>
    </source>
</evidence>
<dbReference type="CDD" id="cd18080">
    <property type="entry name" value="TrmD-like"/>
    <property type="match status" value="1"/>
</dbReference>
<feature type="binding site" evidence="15 16">
    <location>
        <begin position="132"/>
        <end position="137"/>
    </location>
    <ligand>
        <name>S-adenosyl-L-methionine</name>
        <dbReference type="ChEBI" id="CHEBI:59789"/>
    </ligand>
</feature>
<dbReference type="Proteomes" id="UP000010880">
    <property type="component" value="Chromosome"/>
</dbReference>
<dbReference type="InterPro" id="IPR023148">
    <property type="entry name" value="tRNA_m1G_MeTrfase_C_sf"/>
</dbReference>
<dbReference type="Gene3D" id="1.10.1270.20">
    <property type="entry name" value="tRNA(m1g37)methyltransferase, domain 2"/>
    <property type="match status" value="1"/>
</dbReference>
<sequence>MKFDILTLFPDMFDGVLNSSILKRAQKEGLINFNITDIRNYCEDKHNQADDYPYGGGVGMVLKPEPIFKAVNDLQLADSQTPVVFLTPQGKTFDQSLAKDLVKKDRLVLLCGHYEGVDQRVRDELVTHEVSIGDYVLTGGELPAMVLVDAISRLVPGVVGSSKSVIQDSFYQGLLDYPQYTRPQEYNSLEVPQVLLSGNHAKIDRWRRKKALEKTLVKRPDLLKEEELSNKDKNLLEEIKKELGKECQDGPI</sequence>
<evidence type="ECO:0000256" key="11">
    <source>
        <dbReference type="ARBA" id="ARBA00022694"/>
    </source>
</evidence>
<keyword evidence="10 15" id="KW-0949">S-adenosyl-L-methionine</keyword>
<evidence type="ECO:0000313" key="19">
    <source>
        <dbReference type="EMBL" id="AGB40602.1"/>
    </source>
</evidence>
<dbReference type="GO" id="GO:0002939">
    <property type="term" value="P:tRNA N1-guanine methylation"/>
    <property type="evidence" value="ECO:0007669"/>
    <property type="project" value="TreeGrafter"/>
</dbReference>
<keyword evidence="7 15" id="KW-0963">Cytoplasm</keyword>
<keyword evidence="11 15" id="KW-0819">tRNA processing</keyword>
<dbReference type="Gene3D" id="3.40.1280.10">
    <property type="match status" value="1"/>
</dbReference>
<evidence type="ECO:0000256" key="6">
    <source>
        <dbReference type="ARBA" id="ARBA00014679"/>
    </source>
</evidence>
<comment type="catalytic activity">
    <reaction evidence="14 15 17">
        <text>guanosine(37) in tRNA + S-adenosyl-L-methionine = N(1)-methylguanosine(37) in tRNA + S-adenosyl-L-homocysteine + H(+)</text>
        <dbReference type="Rhea" id="RHEA:36899"/>
        <dbReference type="Rhea" id="RHEA-COMP:10145"/>
        <dbReference type="Rhea" id="RHEA-COMP:10147"/>
        <dbReference type="ChEBI" id="CHEBI:15378"/>
        <dbReference type="ChEBI" id="CHEBI:57856"/>
        <dbReference type="ChEBI" id="CHEBI:59789"/>
        <dbReference type="ChEBI" id="CHEBI:73542"/>
        <dbReference type="ChEBI" id="CHEBI:74269"/>
        <dbReference type="EC" id="2.1.1.228"/>
    </reaction>
</comment>
<evidence type="ECO:0000256" key="14">
    <source>
        <dbReference type="ARBA" id="ARBA00047783"/>
    </source>
</evidence>
<dbReference type="HOGENOM" id="CLU_047363_0_1_9"/>
<dbReference type="KEGG" id="hhl:Halha_0629"/>
<dbReference type="InterPro" id="IPR029026">
    <property type="entry name" value="tRNA_m1G_MTases_N"/>
</dbReference>
<evidence type="ECO:0000256" key="10">
    <source>
        <dbReference type="ARBA" id="ARBA00022691"/>
    </source>
</evidence>
<evidence type="ECO:0000256" key="4">
    <source>
        <dbReference type="ARBA" id="ARBA00011738"/>
    </source>
</evidence>
<keyword evidence="20" id="KW-1185">Reference proteome</keyword>
<evidence type="ECO:0000313" key="20">
    <source>
        <dbReference type="Proteomes" id="UP000010880"/>
    </source>
</evidence>
<comment type="subunit">
    <text evidence="4 15 17">Homodimer.</text>
</comment>
<dbReference type="HAMAP" id="MF_00605">
    <property type="entry name" value="TrmD"/>
    <property type="match status" value="1"/>
</dbReference>
<dbReference type="NCBIfam" id="NF000648">
    <property type="entry name" value="PRK00026.1"/>
    <property type="match status" value="1"/>
</dbReference>
<evidence type="ECO:0000256" key="1">
    <source>
        <dbReference type="ARBA" id="ARBA00002634"/>
    </source>
</evidence>
<evidence type="ECO:0000256" key="12">
    <source>
        <dbReference type="ARBA" id="ARBA00029736"/>
    </source>
</evidence>
<dbReference type="OrthoDB" id="9807416at2"/>
<organism evidence="19 20">
    <name type="scientific">Halobacteroides halobius (strain ATCC 35273 / DSM 5150 / MD-1)</name>
    <dbReference type="NCBI Taxonomy" id="748449"/>
    <lineage>
        <taxon>Bacteria</taxon>
        <taxon>Bacillati</taxon>
        <taxon>Bacillota</taxon>
        <taxon>Clostridia</taxon>
        <taxon>Halanaerobiales</taxon>
        <taxon>Halobacteroidaceae</taxon>
        <taxon>Halobacteroides</taxon>
    </lineage>
</organism>
<dbReference type="NCBIfam" id="TIGR00088">
    <property type="entry name" value="trmD"/>
    <property type="match status" value="1"/>
</dbReference>
<dbReference type="InterPro" id="IPR029028">
    <property type="entry name" value="Alpha/beta_knot_MTases"/>
</dbReference>
<evidence type="ECO:0000256" key="5">
    <source>
        <dbReference type="ARBA" id="ARBA00012807"/>
    </source>
</evidence>
<dbReference type="PATRIC" id="fig|748449.3.peg.589"/>
<evidence type="ECO:0000256" key="16">
    <source>
        <dbReference type="PIRSR" id="PIRSR000386-1"/>
    </source>
</evidence>
<protein>
    <recommendedName>
        <fullName evidence="6 15">tRNA (guanine-N(1)-)-methyltransferase</fullName>
        <ecNumber evidence="5 15">2.1.1.228</ecNumber>
    </recommendedName>
    <alternativeName>
        <fullName evidence="12 15">M1G-methyltransferase</fullName>
    </alternativeName>
    <alternativeName>
        <fullName evidence="13 15">tRNA [GM37] methyltransferase</fullName>
    </alternativeName>
</protein>
<dbReference type="PIRSF" id="PIRSF000386">
    <property type="entry name" value="tRNA_mtase"/>
    <property type="match status" value="1"/>
</dbReference>
<dbReference type="PANTHER" id="PTHR46417">
    <property type="entry name" value="TRNA (GUANINE-N(1)-)-METHYLTRANSFERASE"/>
    <property type="match status" value="1"/>
</dbReference>
<keyword evidence="8 15" id="KW-0489">Methyltransferase</keyword>
<dbReference type="GO" id="GO:0052906">
    <property type="term" value="F:tRNA (guanine(37)-N1)-methyltransferase activity"/>
    <property type="evidence" value="ECO:0007669"/>
    <property type="project" value="UniProtKB-UniRule"/>
</dbReference>
<dbReference type="GO" id="GO:0005829">
    <property type="term" value="C:cytosol"/>
    <property type="evidence" value="ECO:0007669"/>
    <property type="project" value="TreeGrafter"/>
</dbReference>
<evidence type="ECO:0000256" key="15">
    <source>
        <dbReference type="HAMAP-Rule" id="MF_00605"/>
    </source>
</evidence>
<evidence type="ECO:0000256" key="7">
    <source>
        <dbReference type="ARBA" id="ARBA00022490"/>
    </source>
</evidence>
<dbReference type="SUPFAM" id="SSF75217">
    <property type="entry name" value="alpha/beta knot"/>
    <property type="match status" value="1"/>
</dbReference>
<dbReference type="EMBL" id="CP003359">
    <property type="protein sequence ID" value="AGB40602.1"/>
    <property type="molecule type" value="Genomic_DNA"/>
</dbReference>
<dbReference type="eggNOG" id="COG0336">
    <property type="taxonomic scope" value="Bacteria"/>
</dbReference>
<comment type="function">
    <text evidence="1 15 17">Specifically methylates guanosine-37 in various tRNAs.</text>
</comment>
<comment type="subcellular location">
    <subcellularLocation>
        <location evidence="2 15 17">Cytoplasm</location>
    </subcellularLocation>
</comment>
<dbReference type="EC" id="2.1.1.228" evidence="5 15"/>
<evidence type="ECO:0000256" key="3">
    <source>
        <dbReference type="ARBA" id="ARBA00007630"/>
    </source>
</evidence>
<dbReference type="FunFam" id="3.40.1280.10:FF:000001">
    <property type="entry name" value="tRNA (guanine-N(1)-)-methyltransferase"/>
    <property type="match status" value="1"/>
</dbReference>
<comment type="similarity">
    <text evidence="3 15 17">Belongs to the RNA methyltransferase TrmD family.</text>
</comment>
<evidence type="ECO:0000256" key="2">
    <source>
        <dbReference type="ARBA" id="ARBA00004496"/>
    </source>
</evidence>
<dbReference type="PANTHER" id="PTHR46417:SF1">
    <property type="entry name" value="TRNA (GUANINE-N(1)-)-METHYLTRANSFERASE"/>
    <property type="match status" value="1"/>
</dbReference>
<dbReference type="STRING" id="748449.Halha_0629"/>
<evidence type="ECO:0000259" key="18">
    <source>
        <dbReference type="Pfam" id="PF01746"/>
    </source>
</evidence>
<evidence type="ECO:0000256" key="8">
    <source>
        <dbReference type="ARBA" id="ARBA00022603"/>
    </source>
</evidence>
<evidence type="ECO:0000256" key="17">
    <source>
        <dbReference type="RuleBase" id="RU003464"/>
    </source>
</evidence>
<dbReference type="FunFam" id="1.10.1270.20:FF:000001">
    <property type="entry name" value="tRNA (guanine-N(1)-)-methyltransferase"/>
    <property type="match status" value="1"/>
</dbReference>
<dbReference type="Pfam" id="PF01746">
    <property type="entry name" value="tRNA_m1G_MT"/>
    <property type="match status" value="1"/>
</dbReference>
<feature type="domain" description="tRNA methyltransferase TRMD/TRM10-type" evidence="18">
    <location>
        <begin position="1"/>
        <end position="224"/>
    </location>
</feature>
<evidence type="ECO:0000256" key="13">
    <source>
        <dbReference type="ARBA" id="ARBA00033392"/>
    </source>
</evidence>
<accession>L0K5N8</accession>
<reference evidence="20" key="1">
    <citation type="submission" date="2012-02" db="EMBL/GenBank/DDBJ databases">
        <title>The complete genome of Halobacteroides halobius DSM 5150.</title>
        <authorList>
            <person name="Lucas S."/>
            <person name="Copeland A."/>
            <person name="Lapidus A."/>
            <person name="Glavina del Rio T."/>
            <person name="Dalin E."/>
            <person name="Tice H."/>
            <person name="Bruce D."/>
            <person name="Goodwin L."/>
            <person name="Pitluck S."/>
            <person name="Peters L."/>
            <person name="Mikhailova N."/>
            <person name="Gu W."/>
            <person name="Kyrpides N."/>
            <person name="Mavromatis K."/>
            <person name="Ivanova N."/>
            <person name="Brettin T."/>
            <person name="Detter J.C."/>
            <person name="Han C."/>
            <person name="Larimer F."/>
            <person name="Land M."/>
            <person name="Hauser L."/>
            <person name="Markowitz V."/>
            <person name="Cheng J.-F."/>
            <person name="Hugenholtz P."/>
            <person name="Woyke T."/>
            <person name="Wu D."/>
            <person name="Tindall B."/>
            <person name="Pomrenke H."/>
            <person name="Brambilla E."/>
            <person name="Klenk H.-P."/>
            <person name="Eisen J.A."/>
        </authorList>
    </citation>
    <scope>NUCLEOTIDE SEQUENCE [LARGE SCALE GENOMIC DNA]</scope>
    <source>
        <strain evidence="20">ATCC 35273 / DSM 5150 / MD-1</strain>
    </source>
</reference>
<feature type="binding site" evidence="15 16">
    <location>
        <position position="112"/>
    </location>
    <ligand>
        <name>S-adenosyl-L-methionine</name>
        <dbReference type="ChEBI" id="CHEBI:59789"/>
    </ligand>
</feature>
<dbReference type="RefSeq" id="WP_015326328.1">
    <property type="nucleotide sequence ID" value="NC_019978.1"/>
</dbReference>